<gene>
    <name evidence="2" type="ORF">ACFPT7_00690</name>
</gene>
<keyword evidence="1" id="KW-1133">Transmembrane helix</keyword>
<feature type="transmembrane region" description="Helical" evidence="1">
    <location>
        <begin position="64"/>
        <end position="88"/>
    </location>
</feature>
<feature type="transmembrane region" description="Helical" evidence="1">
    <location>
        <begin position="20"/>
        <end position="44"/>
    </location>
</feature>
<reference evidence="3" key="1">
    <citation type="journal article" date="2019" name="Int. J. Syst. Evol. Microbiol.">
        <title>The Global Catalogue of Microorganisms (GCM) 10K type strain sequencing project: providing services to taxonomists for standard genome sequencing and annotation.</title>
        <authorList>
            <consortium name="The Broad Institute Genomics Platform"/>
            <consortium name="The Broad Institute Genome Sequencing Center for Infectious Disease"/>
            <person name="Wu L."/>
            <person name="Ma J."/>
        </authorList>
    </citation>
    <scope>NUCLEOTIDE SEQUENCE [LARGE SCALE GENOMIC DNA]</scope>
    <source>
        <strain evidence="3">JCM 4087</strain>
    </source>
</reference>
<keyword evidence="1" id="KW-0472">Membrane</keyword>
<dbReference type="EMBL" id="JBHSPH010000001">
    <property type="protein sequence ID" value="MFC5860802.1"/>
    <property type="molecule type" value="Genomic_DNA"/>
</dbReference>
<accession>A0ABW1EC15</accession>
<protein>
    <submittedName>
        <fullName evidence="2">Uncharacterized protein</fullName>
    </submittedName>
</protein>
<organism evidence="2 3">
    <name type="scientific">Acidicapsa dinghuensis</name>
    <dbReference type="NCBI Taxonomy" id="2218256"/>
    <lineage>
        <taxon>Bacteria</taxon>
        <taxon>Pseudomonadati</taxon>
        <taxon>Acidobacteriota</taxon>
        <taxon>Terriglobia</taxon>
        <taxon>Terriglobales</taxon>
        <taxon>Acidobacteriaceae</taxon>
        <taxon>Acidicapsa</taxon>
    </lineage>
</organism>
<evidence type="ECO:0000313" key="2">
    <source>
        <dbReference type="EMBL" id="MFC5860802.1"/>
    </source>
</evidence>
<dbReference type="Proteomes" id="UP001596091">
    <property type="component" value="Unassembled WGS sequence"/>
</dbReference>
<evidence type="ECO:0000313" key="3">
    <source>
        <dbReference type="Proteomes" id="UP001596091"/>
    </source>
</evidence>
<sequence length="141" mass="15097">MVAPIYVAPMAPLAVVERRVDALGVAWLVYAGLILLTGAVGLTIARHALEGHEVWGPHHWHGPFFPLFFLKFGWFAVLGRTALAAAAGWGLLQKYSWARYAAIVAACLSLIHPPLGTAIGIWTLVVLLKGENAVGYQAMAG</sequence>
<proteinExistence type="predicted"/>
<comment type="caution">
    <text evidence="2">The sequence shown here is derived from an EMBL/GenBank/DDBJ whole genome shotgun (WGS) entry which is preliminary data.</text>
</comment>
<evidence type="ECO:0000256" key="1">
    <source>
        <dbReference type="SAM" id="Phobius"/>
    </source>
</evidence>
<feature type="transmembrane region" description="Helical" evidence="1">
    <location>
        <begin position="100"/>
        <end position="125"/>
    </location>
</feature>
<dbReference type="RefSeq" id="WP_263335077.1">
    <property type="nucleotide sequence ID" value="NZ_JAGSYH010000002.1"/>
</dbReference>
<keyword evidence="3" id="KW-1185">Reference proteome</keyword>
<keyword evidence="1" id="KW-0812">Transmembrane</keyword>
<name>A0ABW1EC15_9BACT</name>